<dbReference type="InterPro" id="IPR032675">
    <property type="entry name" value="LRR_dom_sf"/>
</dbReference>
<dbReference type="Gene3D" id="1.20.1280.50">
    <property type="match status" value="1"/>
</dbReference>
<dbReference type="SMART" id="SM00256">
    <property type="entry name" value="FBOX"/>
    <property type="match status" value="1"/>
</dbReference>
<reference evidence="2" key="1">
    <citation type="submission" date="2021-01" db="EMBL/GenBank/DDBJ databases">
        <authorList>
            <consortium name="Genoscope - CEA"/>
            <person name="William W."/>
        </authorList>
    </citation>
    <scope>NUCLEOTIDE SEQUENCE</scope>
</reference>
<dbReference type="Pfam" id="PF00646">
    <property type="entry name" value="F-box"/>
    <property type="match status" value="1"/>
</dbReference>
<dbReference type="AlphaFoldDB" id="A0A816XG04"/>
<dbReference type="SUPFAM" id="SSF52047">
    <property type="entry name" value="RNI-like"/>
    <property type="match status" value="1"/>
</dbReference>
<dbReference type="PANTHER" id="PTHR32153">
    <property type="entry name" value="OJ000223_09.16 PROTEIN"/>
    <property type="match status" value="1"/>
</dbReference>
<accession>A0A816XG04</accession>
<dbReference type="Pfam" id="PF23622">
    <property type="entry name" value="LRR_At1g61320_AtMIF1"/>
    <property type="match status" value="1"/>
</dbReference>
<dbReference type="InterPro" id="IPR055357">
    <property type="entry name" value="LRR_At1g61320_AtMIF1"/>
</dbReference>
<dbReference type="PROSITE" id="PS50181">
    <property type="entry name" value="FBOX"/>
    <property type="match status" value="1"/>
</dbReference>
<organism evidence="2">
    <name type="scientific">Brassica napus</name>
    <name type="common">Rape</name>
    <dbReference type="NCBI Taxonomy" id="3708"/>
    <lineage>
        <taxon>Eukaryota</taxon>
        <taxon>Viridiplantae</taxon>
        <taxon>Streptophyta</taxon>
        <taxon>Embryophyta</taxon>
        <taxon>Tracheophyta</taxon>
        <taxon>Spermatophyta</taxon>
        <taxon>Magnoliopsida</taxon>
        <taxon>eudicotyledons</taxon>
        <taxon>Gunneridae</taxon>
        <taxon>Pentapetalae</taxon>
        <taxon>rosids</taxon>
        <taxon>malvids</taxon>
        <taxon>Brassicales</taxon>
        <taxon>Brassicaceae</taxon>
        <taxon>Brassiceae</taxon>
        <taxon>Brassica</taxon>
    </lineage>
</organism>
<dbReference type="EMBL" id="HG994355">
    <property type="protein sequence ID" value="CAF2146832.1"/>
    <property type="molecule type" value="Genomic_DNA"/>
</dbReference>
<evidence type="ECO:0000313" key="2">
    <source>
        <dbReference type="EMBL" id="CAF2146832.1"/>
    </source>
</evidence>
<dbReference type="InterPro" id="IPR001810">
    <property type="entry name" value="F-box_dom"/>
</dbReference>
<dbReference type="InterPro" id="IPR053781">
    <property type="entry name" value="F-box_AtFBL13-like"/>
</dbReference>
<dbReference type="InterPro" id="IPR044997">
    <property type="entry name" value="F-box_plant"/>
</dbReference>
<proteinExistence type="predicted"/>
<evidence type="ECO:0000259" key="1">
    <source>
        <dbReference type="PROSITE" id="PS50181"/>
    </source>
</evidence>
<protein>
    <submittedName>
        <fullName evidence="2">(rape) hypothetical protein</fullName>
    </submittedName>
</protein>
<gene>
    <name evidence="2" type="ORF">DARMORV10_A01P03150.1</name>
</gene>
<dbReference type="Proteomes" id="UP001295469">
    <property type="component" value="Chromosome A01"/>
</dbReference>
<feature type="domain" description="F-box" evidence="1">
    <location>
        <begin position="25"/>
        <end position="73"/>
    </location>
</feature>
<sequence>MADVSATAARRIRSRHCHGGDGVVVDTISGLPDVILQHILTFIPTKYAITTSLLSKRWRHVWCDTPSLSFKSSPTLNAACINQTLTLYTAPKMMHFLLDINEKDDVPHIDRWIKFAMSRNVENMFLSLWVDKYSFPEFLYVSSSLKQLTLKHCDTSPKCSVSWTSLKNLSLVKCGVSDESMAKILSGCPVLECLTFNHCDELSNLDLSRSLRLRTLVVERSSSATGPKDINAPHIHYLYLRYSQFPCSLVDVSSLTEANVNIGTNELSYNARLLQPAVMYMLEKLQHVEKLTFGGNLLQAKRLDHYLAFQAFNKAQLRRRPKDAVHWDVKSKHLPLFVELVLKNTKTLDKMFLVLDHRYRMFRKIIGTLSRNDKVSISLDSY</sequence>
<name>A0A816XG04_BRANA</name>
<dbReference type="CDD" id="cd22160">
    <property type="entry name" value="F-box_AtFBL13-like"/>
    <property type="match status" value="1"/>
</dbReference>
<dbReference type="Gene3D" id="3.80.10.10">
    <property type="entry name" value="Ribonuclease Inhibitor"/>
    <property type="match status" value="1"/>
</dbReference>
<dbReference type="InterPro" id="IPR036047">
    <property type="entry name" value="F-box-like_dom_sf"/>
</dbReference>
<dbReference type="SUPFAM" id="SSF81383">
    <property type="entry name" value="F-box domain"/>
    <property type="match status" value="1"/>
</dbReference>